<feature type="region of interest" description="Disordered" evidence="7">
    <location>
        <begin position="424"/>
        <end position="466"/>
    </location>
</feature>
<evidence type="ECO:0000256" key="2">
    <source>
        <dbReference type="ARBA" id="ARBA00022679"/>
    </source>
</evidence>
<evidence type="ECO:0000256" key="6">
    <source>
        <dbReference type="PROSITE-ProRule" id="PRU10141"/>
    </source>
</evidence>
<keyword evidence="2" id="KW-0808">Transferase</keyword>
<protein>
    <submittedName>
        <fullName evidence="9">G9998 protein</fullName>
    </submittedName>
</protein>
<dbReference type="InterPro" id="IPR008271">
    <property type="entry name" value="Ser/Thr_kinase_AS"/>
</dbReference>
<evidence type="ECO:0000256" key="4">
    <source>
        <dbReference type="ARBA" id="ARBA00022777"/>
    </source>
</evidence>
<dbReference type="InterPro" id="IPR017441">
    <property type="entry name" value="Protein_kinase_ATP_BS"/>
</dbReference>
<feature type="compositionally biased region" description="Basic and acidic residues" evidence="7">
    <location>
        <begin position="516"/>
        <end position="539"/>
    </location>
</feature>
<accession>A0ABP1G5N4</accession>
<comment type="caution">
    <text evidence="9">The sequence shown here is derived from an EMBL/GenBank/DDBJ whole genome shotgun (WGS) entry which is preliminary data.</text>
</comment>
<dbReference type="Proteomes" id="UP001497392">
    <property type="component" value="Unassembled WGS sequence"/>
</dbReference>
<feature type="domain" description="Protein kinase" evidence="8">
    <location>
        <begin position="1"/>
        <end position="270"/>
    </location>
</feature>
<dbReference type="InterPro" id="IPR011009">
    <property type="entry name" value="Kinase-like_dom_sf"/>
</dbReference>
<dbReference type="InterPro" id="IPR000719">
    <property type="entry name" value="Prot_kinase_dom"/>
</dbReference>
<evidence type="ECO:0000256" key="7">
    <source>
        <dbReference type="SAM" id="MobiDB-lite"/>
    </source>
</evidence>
<feature type="region of interest" description="Disordered" evidence="7">
    <location>
        <begin position="481"/>
        <end position="556"/>
    </location>
</feature>
<dbReference type="PROSITE" id="PS50011">
    <property type="entry name" value="PROTEIN_KINASE_DOM"/>
    <property type="match status" value="1"/>
</dbReference>
<dbReference type="PANTHER" id="PTHR24349">
    <property type="entry name" value="SERINE/THREONINE-PROTEIN KINASE"/>
    <property type="match status" value="1"/>
</dbReference>
<evidence type="ECO:0000259" key="8">
    <source>
        <dbReference type="PROSITE" id="PS50011"/>
    </source>
</evidence>
<keyword evidence="1" id="KW-0723">Serine/threonine-protein kinase</keyword>
<evidence type="ECO:0000256" key="1">
    <source>
        <dbReference type="ARBA" id="ARBA00022527"/>
    </source>
</evidence>
<organism evidence="9 10">
    <name type="scientific">Coccomyxa viridis</name>
    <dbReference type="NCBI Taxonomy" id="1274662"/>
    <lineage>
        <taxon>Eukaryota</taxon>
        <taxon>Viridiplantae</taxon>
        <taxon>Chlorophyta</taxon>
        <taxon>core chlorophytes</taxon>
        <taxon>Trebouxiophyceae</taxon>
        <taxon>Trebouxiophyceae incertae sedis</taxon>
        <taxon>Coccomyxaceae</taxon>
        <taxon>Coccomyxa</taxon>
    </lineage>
</organism>
<name>A0ABP1G5N4_9CHLO</name>
<keyword evidence="5 6" id="KW-0067">ATP-binding</keyword>
<evidence type="ECO:0000256" key="3">
    <source>
        <dbReference type="ARBA" id="ARBA00022741"/>
    </source>
</evidence>
<sequence>MDLGEGAFSQVVLGQSKKDQNVYVAMKVVYLQSPEVLDDPEHLAILRKEAEFLQLLDHPNIVKCYEVVENEKQMVILMEWLRGGHLLDTLEEMAGQHYSEQQAAILFVQLAEALENMHSMQIIHRDIKAENIVFRDSAAAAAAKGGPPVVKYIDLGMSTFYDKDKPLEGAMGSPGFVSPEVIMHEAHTPAMDIYSLGVVLFIMLVGRKPYNIKEIENLTYCNIDIHNAPGLQDSRWIDLSESAKDLVLGMLDTDPKKRLTAKQVLAHSWVTTRGGLVPKLLNPNVARGAANVASVRRLRNLVHGAIALKSLRALKEKEKGVKGKELEHSVRARNEFTKRLNKRRNAESSLHSIALQMNGRALSKLHDAGVTRTQDKDMSVRSGRMYFGNDVDNMRGWSSVHGASRAKQYLLKPSGTALMLSEMAPDLSSPDDSWRDGDNMQTAFSAPSPVRLGRTSTSALQSKSSSKLLKNISTDLKDYMMTPSRVGDKSSDSLSSSPESSGRGRSNFLQRLSSTLRDRSNRGYKKDENSSSAQAREDSQAPPRGDMQPRASMPTRVKRVQVLKEDNLDSLSYTGSSALPEIKEGHREGRMSMDVHNQQHNGHTLQTPLMENASVLKQTAQNGAASAGELSKT</sequence>
<evidence type="ECO:0000256" key="5">
    <source>
        <dbReference type="ARBA" id="ARBA00022840"/>
    </source>
</evidence>
<reference evidence="9 10" key="1">
    <citation type="submission" date="2024-06" db="EMBL/GenBank/DDBJ databases">
        <authorList>
            <person name="Kraege A."/>
            <person name="Thomma B."/>
        </authorList>
    </citation>
    <scope>NUCLEOTIDE SEQUENCE [LARGE SCALE GENOMIC DNA]</scope>
</reference>
<evidence type="ECO:0000313" key="10">
    <source>
        <dbReference type="Proteomes" id="UP001497392"/>
    </source>
</evidence>
<dbReference type="PROSITE" id="PS00107">
    <property type="entry name" value="PROTEIN_KINASE_ATP"/>
    <property type="match status" value="1"/>
</dbReference>
<feature type="compositionally biased region" description="Low complexity" evidence="7">
    <location>
        <begin position="455"/>
        <end position="466"/>
    </location>
</feature>
<keyword evidence="4" id="KW-0418">Kinase</keyword>
<evidence type="ECO:0000313" key="9">
    <source>
        <dbReference type="EMBL" id="CAL5227092.1"/>
    </source>
</evidence>
<dbReference type="SMART" id="SM00220">
    <property type="entry name" value="S_TKc"/>
    <property type="match status" value="1"/>
</dbReference>
<dbReference type="Gene3D" id="1.10.510.10">
    <property type="entry name" value="Transferase(Phosphotransferase) domain 1"/>
    <property type="match status" value="1"/>
</dbReference>
<keyword evidence="10" id="KW-1185">Reference proteome</keyword>
<gene>
    <name evidence="9" type="primary">g9998</name>
    <name evidence="9" type="ORF">VP750_LOCUS8998</name>
</gene>
<keyword evidence="3 6" id="KW-0547">Nucleotide-binding</keyword>
<feature type="binding site" evidence="6">
    <location>
        <position position="27"/>
    </location>
    <ligand>
        <name>ATP</name>
        <dbReference type="ChEBI" id="CHEBI:30616"/>
    </ligand>
</feature>
<proteinExistence type="predicted"/>
<dbReference type="PROSITE" id="PS00108">
    <property type="entry name" value="PROTEIN_KINASE_ST"/>
    <property type="match status" value="1"/>
</dbReference>
<dbReference type="EMBL" id="CAXHTA020000017">
    <property type="protein sequence ID" value="CAL5227092.1"/>
    <property type="molecule type" value="Genomic_DNA"/>
</dbReference>
<dbReference type="Pfam" id="PF00069">
    <property type="entry name" value="Pkinase"/>
    <property type="match status" value="1"/>
</dbReference>
<feature type="compositionally biased region" description="Low complexity" evidence="7">
    <location>
        <begin position="492"/>
        <end position="506"/>
    </location>
</feature>
<dbReference type="SUPFAM" id="SSF56112">
    <property type="entry name" value="Protein kinase-like (PK-like)"/>
    <property type="match status" value="1"/>
</dbReference>
<dbReference type="InterPro" id="IPR050205">
    <property type="entry name" value="CDPK_Ser/Thr_kinases"/>
</dbReference>